<gene>
    <name evidence="1" type="ORF">MM415B01623_0014</name>
</gene>
<proteinExistence type="predicted"/>
<organism evidence="1">
    <name type="scientific">viral metagenome</name>
    <dbReference type="NCBI Taxonomy" id="1070528"/>
    <lineage>
        <taxon>unclassified sequences</taxon>
        <taxon>metagenomes</taxon>
        <taxon>organismal metagenomes</taxon>
    </lineage>
</organism>
<accession>A0A6M3IJ63</accession>
<protein>
    <submittedName>
        <fullName evidence="1">Uncharacterized protein</fullName>
    </submittedName>
</protein>
<reference evidence="1" key="1">
    <citation type="submission" date="2020-03" db="EMBL/GenBank/DDBJ databases">
        <title>The deep terrestrial virosphere.</title>
        <authorList>
            <person name="Holmfeldt K."/>
            <person name="Nilsson E."/>
            <person name="Simone D."/>
            <person name="Lopez-Fernandez M."/>
            <person name="Wu X."/>
            <person name="de Brujin I."/>
            <person name="Lundin D."/>
            <person name="Andersson A."/>
            <person name="Bertilsson S."/>
            <person name="Dopson M."/>
        </authorList>
    </citation>
    <scope>NUCLEOTIDE SEQUENCE</scope>
    <source>
        <strain evidence="1">MM415B01623</strain>
    </source>
</reference>
<name>A0A6M3IJ63_9ZZZZ</name>
<evidence type="ECO:0000313" key="1">
    <source>
        <dbReference type="EMBL" id="QJA57589.1"/>
    </source>
</evidence>
<dbReference type="AlphaFoldDB" id="A0A6M3IJ63"/>
<dbReference type="EMBL" id="MT141281">
    <property type="protein sequence ID" value="QJA57589.1"/>
    <property type="molecule type" value="Genomic_DNA"/>
</dbReference>
<sequence length="117" mass="14159">MNENYLHTVVRVHDSMDLKWMERHFPRVNTAQLCGFPFLIKPFWGTWSYEKEAEKDTVILDFRENMPEINRLLKEWLKCDMDHFKDKIECPKCFHTFSATKGNMIHRHILKCGTERK</sequence>